<dbReference type="GO" id="GO:0005507">
    <property type="term" value="F:copper ion binding"/>
    <property type="evidence" value="ECO:0007669"/>
    <property type="project" value="InterPro"/>
</dbReference>
<evidence type="ECO:0000259" key="3">
    <source>
        <dbReference type="PROSITE" id="PS50846"/>
    </source>
</evidence>
<evidence type="ECO:0000256" key="2">
    <source>
        <dbReference type="ARBA" id="ARBA00023008"/>
    </source>
</evidence>
<dbReference type="FunFam" id="3.30.70.100:FF:000001">
    <property type="entry name" value="ATPase copper transporting beta"/>
    <property type="match status" value="1"/>
</dbReference>
<dbReference type="Gene3D" id="3.30.70.100">
    <property type="match status" value="1"/>
</dbReference>
<dbReference type="SUPFAM" id="SSF55008">
    <property type="entry name" value="HMA, heavy metal-associated domain"/>
    <property type="match status" value="1"/>
</dbReference>
<dbReference type="InterPro" id="IPR017969">
    <property type="entry name" value="Heavy-metal-associated_CS"/>
</dbReference>
<dbReference type="AlphaFoldDB" id="A0A645EUU0"/>
<dbReference type="Pfam" id="PF00403">
    <property type="entry name" value="HMA"/>
    <property type="match status" value="1"/>
</dbReference>
<dbReference type="NCBIfam" id="TIGR00003">
    <property type="entry name" value="copper ion binding protein"/>
    <property type="match status" value="1"/>
</dbReference>
<proteinExistence type="predicted"/>
<dbReference type="PANTHER" id="PTHR46594">
    <property type="entry name" value="P-TYPE CATION-TRANSPORTING ATPASE"/>
    <property type="match status" value="1"/>
</dbReference>
<keyword evidence="2" id="KW-0186">Copper</keyword>
<gene>
    <name evidence="4" type="primary">copZ_20</name>
    <name evidence="4" type="ORF">SDC9_152241</name>
</gene>
<evidence type="ECO:0000256" key="1">
    <source>
        <dbReference type="ARBA" id="ARBA00022723"/>
    </source>
</evidence>
<dbReference type="GO" id="GO:0006825">
    <property type="term" value="P:copper ion transport"/>
    <property type="evidence" value="ECO:0007669"/>
    <property type="project" value="InterPro"/>
</dbReference>
<organism evidence="4">
    <name type="scientific">bioreactor metagenome</name>
    <dbReference type="NCBI Taxonomy" id="1076179"/>
    <lineage>
        <taxon>unclassified sequences</taxon>
        <taxon>metagenomes</taxon>
        <taxon>ecological metagenomes</taxon>
    </lineage>
</organism>
<dbReference type="PROSITE" id="PS50846">
    <property type="entry name" value="HMA_2"/>
    <property type="match status" value="1"/>
</dbReference>
<dbReference type="InterPro" id="IPR000428">
    <property type="entry name" value="Cu-bd"/>
</dbReference>
<dbReference type="InterPro" id="IPR006122">
    <property type="entry name" value="HMA_Cu_ion-bd"/>
</dbReference>
<dbReference type="PRINTS" id="PR00944">
    <property type="entry name" value="CUEXPORT"/>
</dbReference>
<dbReference type="PROSITE" id="PS01047">
    <property type="entry name" value="HMA_1"/>
    <property type="match status" value="1"/>
</dbReference>
<sequence>METTIMKVDGMSCEHCVKTVKNAVGALPGVQGVTVDLKAKTVTVEHDPSAAPVDKIKVEIEDQGYEIVG</sequence>
<dbReference type="EMBL" id="VSSQ01050906">
    <property type="protein sequence ID" value="MPN04992.1"/>
    <property type="molecule type" value="Genomic_DNA"/>
</dbReference>
<feature type="domain" description="HMA" evidence="3">
    <location>
        <begin position="2"/>
        <end position="68"/>
    </location>
</feature>
<comment type="caution">
    <text evidence="4">The sequence shown here is derived from an EMBL/GenBank/DDBJ whole genome shotgun (WGS) entry which is preliminary data.</text>
</comment>
<dbReference type="InterPro" id="IPR036163">
    <property type="entry name" value="HMA_dom_sf"/>
</dbReference>
<dbReference type="InterPro" id="IPR006121">
    <property type="entry name" value="HMA_dom"/>
</dbReference>
<name>A0A645EUU0_9ZZZZ</name>
<reference evidence="4" key="1">
    <citation type="submission" date="2019-08" db="EMBL/GenBank/DDBJ databases">
        <authorList>
            <person name="Kucharzyk K."/>
            <person name="Murdoch R.W."/>
            <person name="Higgins S."/>
            <person name="Loffler F."/>
        </authorList>
    </citation>
    <scope>NUCLEOTIDE SEQUENCE</scope>
</reference>
<dbReference type="PANTHER" id="PTHR46594:SF4">
    <property type="entry name" value="P-TYPE CATION-TRANSPORTING ATPASE"/>
    <property type="match status" value="1"/>
</dbReference>
<accession>A0A645EUU0</accession>
<keyword evidence="1" id="KW-0479">Metal-binding</keyword>
<protein>
    <submittedName>
        <fullName evidence="4">Copper chaperone CopZ</fullName>
    </submittedName>
</protein>
<evidence type="ECO:0000313" key="4">
    <source>
        <dbReference type="EMBL" id="MPN04992.1"/>
    </source>
</evidence>
<dbReference type="CDD" id="cd00371">
    <property type="entry name" value="HMA"/>
    <property type="match status" value="1"/>
</dbReference>